<dbReference type="Gene3D" id="1.10.1040.10">
    <property type="entry name" value="N-(1-d-carboxylethyl)-l-norvaline Dehydrogenase, domain 2"/>
    <property type="match status" value="1"/>
</dbReference>
<dbReference type="STRING" id="1081104.A0A168E1P8"/>
<name>A0A168E1P8_CORFA</name>
<feature type="domain" description="Ketopantoate reductase N-terminal" evidence="4">
    <location>
        <begin position="56"/>
        <end position="229"/>
    </location>
</feature>
<sequence>MTSQGHPHWLSALLADTRAPPKLFAWSPANIDPSVAVQLEEAGENDGFPGDSANRIFIVGPGNVGRLYASYMSKSTGDLPITLVVRRKELLLEWIASEGVVLIGRRGGERLQNKRFNVEWWSETKPPYGPVREVADGEKLRNLFISTKADAGLAEADRVRRYLGRYSSVVFAQNGVNKLWPPHGPLYVASRYNADEAPRFSACVVNHGLSSVGPFQSIHSAPADAFIGPIFCGSAPSMNRKKMPLGDFFTRYISSTPVVDTKAVSSGELWLIQLEKLVANAAINPLTTLLRCKTGQLFASYDSQDALTRVLDKLLWQASAVIQALINHEGSIDVIASYAETVRRLVPGSDDYYKNFAAIRRKLCVRFSQPILKAKLYAFGLKISEHRSSMLQDVEAGRKTEIRDVNGWLLDMAAFLGDDLDVSVHRGLVELIEACEVLGKEDLARRLL</sequence>
<proteinExistence type="inferred from homology"/>
<dbReference type="AlphaFoldDB" id="A0A168E1P8"/>
<evidence type="ECO:0000256" key="3">
    <source>
        <dbReference type="ARBA" id="ARBA00023002"/>
    </source>
</evidence>
<keyword evidence="3" id="KW-0560">Oxidoreductase</keyword>
<dbReference type="PANTHER" id="PTHR43765">
    <property type="entry name" value="2-DEHYDROPANTOATE 2-REDUCTASE-RELATED"/>
    <property type="match status" value="1"/>
</dbReference>
<evidence type="ECO:0000256" key="1">
    <source>
        <dbReference type="ARBA" id="ARBA00007870"/>
    </source>
</evidence>
<evidence type="ECO:0000259" key="4">
    <source>
        <dbReference type="Pfam" id="PF02558"/>
    </source>
</evidence>
<reference evidence="6 7" key="1">
    <citation type="journal article" date="2016" name="Genome Biol. Evol.">
        <title>Divergent and convergent evolution of fungal pathogenicity.</title>
        <authorList>
            <person name="Shang Y."/>
            <person name="Xiao G."/>
            <person name="Zheng P."/>
            <person name="Cen K."/>
            <person name="Zhan S."/>
            <person name="Wang C."/>
        </authorList>
    </citation>
    <scope>NUCLEOTIDE SEQUENCE [LARGE SCALE GENOMIC DNA]</scope>
    <source>
        <strain evidence="6 7">ARSEF 2679</strain>
    </source>
</reference>
<organism evidence="6 7">
    <name type="scientific">Cordyceps fumosorosea (strain ARSEF 2679)</name>
    <name type="common">Isaria fumosorosea</name>
    <dbReference type="NCBI Taxonomy" id="1081104"/>
    <lineage>
        <taxon>Eukaryota</taxon>
        <taxon>Fungi</taxon>
        <taxon>Dikarya</taxon>
        <taxon>Ascomycota</taxon>
        <taxon>Pezizomycotina</taxon>
        <taxon>Sordariomycetes</taxon>
        <taxon>Hypocreomycetidae</taxon>
        <taxon>Hypocreales</taxon>
        <taxon>Cordycipitaceae</taxon>
        <taxon>Cordyceps</taxon>
    </lineage>
</organism>
<evidence type="ECO:0000256" key="2">
    <source>
        <dbReference type="ARBA" id="ARBA00022857"/>
    </source>
</evidence>
<feature type="domain" description="Ketopantoate reductase C-terminal" evidence="5">
    <location>
        <begin position="270"/>
        <end position="434"/>
    </location>
</feature>
<accession>A0A168E1P8</accession>
<evidence type="ECO:0000313" key="7">
    <source>
        <dbReference type="Proteomes" id="UP000076744"/>
    </source>
</evidence>
<dbReference type="InterPro" id="IPR050838">
    <property type="entry name" value="Ketopantoate_reductase"/>
</dbReference>
<keyword evidence="7" id="KW-1185">Reference proteome</keyword>
<dbReference type="GO" id="GO:0050661">
    <property type="term" value="F:NADP binding"/>
    <property type="evidence" value="ECO:0007669"/>
    <property type="project" value="TreeGrafter"/>
</dbReference>
<dbReference type="InterPro" id="IPR013332">
    <property type="entry name" value="KPR_N"/>
</dbReference>
<dbReference type="GeneID" id="30016470"/>
<dbReference type="InterPro" id="IPR008927">
    <property type="entry name" value="6-PGluconate_DH-like_C_sf"/>
</dbReference>
<evidence type="ECO:0000313" key="6">
    <source>
        <dbReference type="EMBL" id="OAA73277.1"/>
    </source>
</evidence>
<evidence type="ECO:0000259" key="5">
    <source>
        <dbReference type="Pfam" id="PF08546"/>
    </source>
</evidence>
<dbReference type="PANTHER" id="PTHR43765:SF2">
    <property type="entry name" value="2-DEHYDROPANTOATE 2-REDUCTASE"/>
    <property type="match status" value="1"/>
</dbReference>
<protein>
    <submittedName>
        <fullName evidence="6">Ketoisovalerate reductase</fullName>
    </submittedName>
</protein>
<dbReference type="GO" id="GO:0008677">
    <property type="term" value="F:2-dehydropantoate 2-reductase activity"/>
    <property type="evidence" value="ECO:0007669"/>
    <property type="project" value="TreeGrafter"/>
</dbReference>
<keyword evidence="2" id="KW-0521">NADP</keyword>
<gene>
    <name evidence="6" type="ORF">ISF_00178</name>
</gene>
<dbReference type="RefSeq" id="XP_018708235.1">
    <property type="nucleotide sequence ID" value="XM_018843785.1"/>
</dbReference>
<dbReference type="Pfam" id="PF08546">
    <property type="entry name" value="ApbA_C"/>
    <property type="match status" value="1"/>
</dbReference>
<dbReference type="EMBL" id="AZHB01000001">
    <property type="protein sequence ID" value="OAA73277.1"/>
    <property type="molecule type" value="Genomic_DNA"/>
</dbReference>
<comment type="similarity">
    <text evidence="1">Belongs to the ketopantoate reductase family.</text>
</comment>
<dbReference type="GO" id="GO:0005739">
    <property type="term" value="C:mitochondrion"/>
    <property type="evidence" value="ECO:0007669"/>
    <property type="project" value="TreeGrafter"/>
</dbReference>
<dbReference type="InterPro" id="IPR013752">
    <property type="entry name" value="KPA_reductase"/>
</dbReference>
<dbReference type="Gene3D" id="3.40.50.720">
    <property type="entry name" value="NAD(P)-binding Rossmann-like Domain"/>
    <property type="match status" value="1"/>
</dbReference>
<dbReference type="InterPro" id="IPR013328">
    <property type="entry name" value="6PGD_dom2"/>
</dbReference>
<dbReference type="SUPFAM" id="SSF48179">
    <property type="entry name" value="6-phosphogluconate dehydrogenase C-terminal domain-like"/>
    <property type="match status" value="1"/>
</dbReference>
<comment type="caution">
    <text evidence="6">The sequence shown here is derived from an EMBL/GenBank/DDBJ whole genome shotgun (WGS) entry which is preliminary data.</text>
</comment>
<dbReference type="Pfam" id="PF02558">
    <property type="entry name" value="ApbA"/>
    <property type="match status" value="1"/>
</dbReference>
<dbReference type="OrthoDB" id="73846at2759"/>
<dbReference type="Proteomes" id="UP000076744">
    <property type="component" value="Unassembled WGS sequence"/>
</dbReference>